<feature type="region of interest" description="Disordered" evidence="3">
    <location>
        <begin position="1482"/>
        <end position="1504"/>
    </location>
</feature>
<dbReference type="RefSeq" id="XP_006820707.1">
    <property type="nucleotide sequence ID" value="XM_006820644.1"/>
</dbReference>
<proteinExistence type="predicted"/>
<dbReference type="Gene3D" id="1.25.40.10">
    <property type="entry name" value="Tetratricopeptide repeat domain"/>
    <property type="match status" value="2"/>
</dbReference>
<evidence type="ECO:0000256" key="2">
    <source>
        <dbReference type="PROSITE-ProRule" id="PRU00339"/>
    </source>
</evidence>
<dbReference type="SUPFAM" id="SSF48452">
    <property type="entry name" value="TPR-like"/>
    <property type="match status" value="1"/>
</dbReference>
<dbReference type="SMART" id="SM00028">
    <property type="entry name" value="TPR"/>
    <property type="match status" value="2"/>
</dbReference>
<evidence type="ECO:0000313" key="6">
    <source>
        <dbReference type="Proteomes" id="UP000694865"/>
    </source>
</evidence>
<evidence type="ECO:0000313" key="7">
    <source>
        <dbReference type="RefSeq" id="XP_006820707.1"/>
    </source>
</evidence>
<dbReference type="InterPro" id="IPR011990">
    <property type="entry name" value="TPR-like_helical_dom_sf"/>
</dbReference>
<feature type="domain" description="DUF4062" evidence="4">
    <location>
        <begin position="30"/>
        <end position="109"/>
    </location>
</feature>
<feature type="compositionally biased region" description="Low complexity" evidence="3">
    <location>
        <begin position="1286"/>
        <end position="1300"/>
    </location>
</feature>
<dbReference type="Proteomes" id="UP000694865">
    <property type="component" value="Unplaced"/>
</dbReference>
<feature type="repeat" description="TPR" evidence="2">
    <location>
        <begin position="1089"/>
        <end position="1122"/>
    </location>
</feature>
<dbReference type="GeneID" id="100366770"/>
<dbReference type="InterPro" id="IPR019734">
    <property type="entry name" value="TPR_rpt"/>
</dbReference>
<feature type="domain" description="Nephrocystin 3-like N-terminal" evidence="5">
    <location>
        <begin position="338"/>
        <end position="474"/>
    </location>
</feature>
<feature type="compositionally biased region" description="Basic and acidic residues" evidence="3">
    <location>
        <begin position="1490"/>
        <end position="1500"/>
    </location>
</feature>
<feature type="compositionally biased region" description="Basic and acidic residues" evidence="3">
    <location>
        <begin position="1264"/>
        <end position="1275"/>
    </location>
</feature>
<dbReference type="InterPro" id="IPR027417">
    <property type="entry name" value="P-loop_NTPase"/>
</dbReference>
<dbReference type="Gene3D" id="3.40.50.300">
    <property type="entry name" value="P-loop containing nucleotide triphosphate hydrolases"/>
    <property type="match status" value="1"/>
</dbReference>
<evidence type="ECO:0000256" key="1">
    <source>
        <dbReference type="ARBA" id="ARBA00022737"/>
    </source>
</evidence>
<evidence type="ECO:0000259" key="4">
    <source>
        <dbReference type="Pfam" id="PF13271"/>
    </source>
</evidence>
<feature type="region of interest" description="Disordered" evidence="3">
    <location>
        <begin position="797"/>
        <end position="827"/>
    </location>
</feature>
<protein>
    <submittedName>
        <fullName evidence="7">Uncharacterized protein LOC100366770</fullName>
    </submittedName>
</protein>
<feature type="region of interest" description="Disordered" evidence="3">
    <location>
        <begin position="1448"/>
        <end position="1470"/>
    </location>
</feature>
<dbReference type="Pfam" id="PF13271">
    <property type="entry name" value="DUF4062"/>
    <property type="match status" value="1"/>
</dbReference>
<dbReference type="PANTHER" id="PTHR19860">
    <property type="entry name" value="DDB1- AND CUL4-ASSOCIATED FACTOR 12-RELATED"/>
    <property type="match status" value="1"/>
</dbReference>
<dbReference type="Pfam" id="PF13374">
    <property type="entry name" value="TPR_10"/>
    <property type="match status" value="1"/>
</dbReference>
<keyword evidence="1" id="KW-0677">Repeat</keyword>
<name>A0ABM0ML16_SACKO</name>
<feature type="compositionally biased region" description="Basic and acidic residues" evidence="3">
    <location>
        <begin position="814"/>
        <end position="827"/>
    </location>
</feature>
<organism evidence="6 7">
    <name type="scientific">Saccoglossus kowalevskii</name>
    <name type="common">Acorn worm</name>
    <dbReference type="NCBI Taxonomy" id="10224"/>
    <lineage>
        <taxon>Eukaryota</taxon>
        <taxon>Metazoa</taxon>
        <taxon>Hemichordata</taxon>
        <taxon>Enteropneusta</taxon>
        <taxon>Harrimaniidae</taxon>
        <taxon>Saccoglossus</taxon>
    </lineage>
</organism>
<feature type="compositionally biased region" description="Polar residues" evidence="3">
    <location>
        <begin position="1359"/>
        <end position="1375"/>
    </location>
</feature>
<dbReference type="InterPro" id="IPR056884">
    <property type="entry name" value="NPHP3-like_N"/>
</dbReference>
<sequence>MSSARKRPKLQRGLSGVKRQFSWRQPVRPFISSTFKDFAEERDYLVRKVFPQIDNLCRQRGTYFAPVDLRWGINDEQSNSGNVVTLCLDYINRCTPFFICLLGERYGSHRPIDAPPLQRNCTDIPDDSSWLDKNFLVAASNGYSWVLQESHQTCSVTELEIIQAAFLNDNAHCHFYFRESVHIDNLFTDLPEEEREILLEKYHAESDYAELKMRDLKKRIVTKGLPVKYFQTPQELGRLVLEDWTGIINKMYPDINELILGMGGEQFQEWMAHEAFAETRRRVFVSTPDIQALYAKLDEFAESLLDESHEDITDTTITTQDHYTIPGKLKEPSPAKYKSVFVVTGDRGCGKTSILSNWVKEFRDNNRDIKVLTHYVGASSISTDVTSFMRRATYELREEYIGEQRDSNSSDAQDLSDFHRISEAFIAALGLGPCVLILDGIDELSTTFGVSVQQVKEMSWLSATLPPQCKIILTTVKSDLSFRGLAMRKDAIFHSVSLITDPDIRCSIVEEHLAVHCKSLDKEQINMILECKLSERPLFLCVLANELRVCGTHRNLNKQLQIYLESANIRDLWRLIIERWIKDYGWTTDHPYSTSTATFSSSTTPPPVALQGWVADALRLIAVSRNGLTEKEILDILEIIGYSGPAAVTSFDWALFRSAALDSLMERPGGIVGKSTRPTTNPGLPQFWERQKQLYHSYIGRYLMKQEHNQRRVEELPWQLEMSGELAALSQILSEPRTFSAMCGGEDDTLKLDLHRYWKTLRDAGFDPSTIYKNMIEKASQNEAITDRTDSHIEIIFDNDQSSEKTQSVSVDDVSEKGDSHKSDCQKPELKKQLSVIEEISSSDNLLVNPSDISIPVLDEDRIDKIDDLFLSSASDGDIFDATSATKESDISQWCINSVDHESDSSREEDFYDAQENVNSEINAGLSKWSSAEEYLTAEDEVAEQPPISKRELASLSRYAGQFLSELGHFDRARELLFMAYTYIKEKTPLSSDELLIRFKIEESLAEWHFYQLKNDEAENFYKKSLNTLLDIPEEDCVTEYNTHMESKGRLLNRLGNIKIYSGNWSEAQAYLQEAKECMNSAKSTAGRATVYYNLGVYWLRKHRHEKAEPNLRQALSLRERWYGTSHPLVAEVLDNLATLLSDRWNHIHFDRAEAEPMFRRALQIRETSLGPNHLLFATTLFHLGRMLKDDGSRQCKKEAIQLLKRSLDVRSTILGPNHKLTKAVRMCLKQVESQLAHGEYDYAPVKQPDKRTPEQPYSSMSWHDQDLIKLDKRPSPRFSQRPLSRGEINRGSSSSSSVGRRSHRSQVTSSNSFRLDDGGNYPSRSESKQSGYDSRPVSQGRSSNYNQWQEVRYKQRSQRSGSGSTVHSGYSNRPVSAMDADSVHRVKCTIPGKFTIDSSNAKNVIHGPHIQIQSLLGEPPCPRPLTGLVHTSSWYHVPGRYSRPGQYYPPKRHQMRPNNNYQQSSKKKNREEIITADVKKLTGMSSRKTTQEESNEPRIEMNGNSVINNDKLTASISKITFKEDVEINQ</sequence>
<dbReference type="SUPFAM" id="SSF52540">
    <property type="entry name" value="P-loop containing nucleoside triphosphate hydrolases"/>
    <property type="match status" value="1"/>
</dbReference>
<keyword evidence="2" id="KW-0802">TPR repeat</keyword>
<dbReference type="PANTHER" id="PTHR19860:SF18">
    <property type="entry name" value="DUF4062 DOMAIN-CONTAINING PROTEIN"/>
    <property type="match status" value="1"/>
</dbReference>
<dbReference type="InterPro" id="IPR051191">
    <property type="entry name" value="DCAF12"/>
</dbReference>
<accession>A0ABM0ML16</accession>
<dbReference type="InterPro" id="IPR025139">
    <property type="entry name" value="DUF4062"/>
</dbReference>
<feature type="region of interest" description="Disordered" evidence="3">
    <location>
        <begin position="1241"/>
        <end position="1376"/>
    </location>
</feature>
<dbReference type="Pfam" id="PF24883">
    <property type="entry name" value="NPHP3_N"/>
    <property type="match status" value="1"/>
</dbReference>
<evidence type="ECO:0000259" key="5">
    <source>
        <dbReference type="Pfam" id="PF24883"/>
    </source>
</evidence>
<dbReference type="PROSITE" id="PS50005">
    <property type="entry name" value="TPR"/>
    <property type="match status" value="1"/>
</dbReference>
<keyword evidence="6" id="KW-1185">Reference proteome</keyword>
<feature type="compositionally biased region" description="Polar residues" evidence="3">
    <location>
        <begin position="1323"/>
        <end position="1350"/>
    </location>
</feature>
<dbReference type="Pfam" id="PF13424">
    <property type="entry name" value="TPR_12"/>
    <property type="match status" value="1"/>
</dbReference>
<evidence type="ECO:0000256" key="3">
    <source>
        <dbReference type="SAM" id="MobiDB-lite"/>
    </source>
</evidence>
<reference evidence="7" key="1">
    <citation type="submission" date="2025-08" db="UniProtKB">
        <authorList>
            <consortium name="RefSeq"/>
        </authorList>
    </citation>
    <scope>IDENTIFICATION</scope>
    <source>
        <tissue evidence="7">Testes</tissue>
    </source>
</reference>
<gene>
    <name evidence="7" type="primary">LOC100366770</name>
</gene>